<evidence type="ECO:0000256" key="11">
    <source>
        <dbReference type="SAM" id="MobiDB-lite"/>
    </source>
</evidence>
<evidence type="ECO:0000256" key="4">
    <source>
        <dbReference type="ARBA" id="ARBA00022729"/>
    </source>
</evidence>
<evidence type="ECO:0000256" key="5">
    <source>
        <dbReference type="ARBA" id="ARBA00022989"/>
    </source>
</evidence>
<keyword evidence="9" id="KW-0325">Glycoprotein</keyword>
<evidence type="ECO:0000256" key="3">
    <source>
        <dbReference type="ARBA" id="ARBA00022692"/>
    </source>
</evidence>
<evidence type="ECO:0000256" key="1">
    <source>
        <dbReference type="ARBA" id="ARBA00004251"/>
    </source>
</evidence>
<evidence type="ECO:0000256" key="9">
    <source>
        <dbReference type="ARBA" id="ARBA00023180"/>
    </source>
</evidence>
<dbReference type="GO" id="GO:0009897">
    <property type="term" value="C:external side of plasma membrane"/>
    <property type="evidence" value="ECO:0007669"/>
    <property type="project" value="TreeGrafter"/>
</dbReference>
<dbReference type="GO" id="GO:0031295">
    <property type="term" value="P:T cell costimulation"/>
    <property type="evidence" value="ECO:0007669"/>
    <property type="project" value="TreeGrafter"/>
</dbReference>
<evidence type="ECO:0000256" key="12">
    <source>
        <dbReference type="SAM" id="Phobius"/>
    </source>
</evidence>
<dbReference type="InterPro" id="IPR007110">
    <property type="entry name" value="Ig-like_dom"/>
</dbReference>
<evidence type="ECO:0000256" key="2">
    <source>
        <dbReference type="ARBA" id="ARBA00022475"/>
    </source>
</evidence>
<feature type="region of interest" description="Disordered" evidence="11">
    <location>
        <begin position="133"/>
        <end position="154"/>
    </location>
</feature>
<keyword evidence="7" id="KW-1015">Disulfide bond</keyword>
<dbReference type="AlphaFoldDB" id="A0A3Q2FUF5"/>
<dbReference type="PANTHER" id="PTHR25466:SF14">
    <property type="entry name" value="BUTYROPHILIN SUBFAMILY 2 MEMBER A2-LIKE-RELATED"/>
    <property type="match status" value="1"/>
</dbReference>
<dbReference type="GO" id="GO:0007166">
    <property type="term" value="P:cell surface receptor signaling pathway"/>
    <property type="evidence" value="ECO:0007669"/>
    <property type="project" value="TreeGrafter"/>
</dbReference>
<protein>
    <submittedName>
        <fullName evidence="14">HERV-H LTR-associating 2b, tandem duplicate 1</fullName>
    </submittedName>
</protein>
<comment type="subcellular location">
    <subcellularLocation>
        <location evidence="1">Cell membrane</location>
        <topology evidence="1">Single-pass type I membrane protein</topology>
    </subcellularLocation>
</comment>
<feature type="domain" description="Ig-like" evidence="13">
    <location>
        <begin position="143"/>
        <end position="236"/>
    </location>
</feature>
<keyword evidence="6 12" id="KW-0472">Membrane</keyword>
<keyword evidence="5 12" id="KW-1133">Transmembrane helix</keyword>
<evidence type="ECO:0000256" key="6">
    <source>
        <dbReference type="ARBA" id="ARBA00023136"/>
    </source>
</evidence>
<sequence>ASISPQQISDGNATLILRRGVPKDRGTYRCHVKTSGGDAPLFVFAAPIRGLFLERSRLSGYEEYKCSVDNVFPAPKVTWATEPPTFENLRPNTRMHIKPNGLYWVESRLRKLQGQPDLIYICKMTSSYSSSEWTTSLRQRGKPRTQQEPKIAGPGKDLTIRCMAPAYINFHSLYWTFTRENASTLILSYNMKTRNKVSPPSWEHHVELDIYKVSFGDGSLRLMDPKHQEHSGNYTCEFFVGQNKHIEHTSSSRQSEPEEPSNWWILGVVAGVVVIALAALVLFLKR</sequence>
<evidence type="ECO:0000256" key="7">
    <source>
        <dbReference type="ARBA" id="ARBA00023157"/>
    </source>
</evidence>
<reference evidence="14" key="1">
    <citation type="submission" date="2025-08" db="UniProtKB">
        <authorList>
            <consortium name="Ensembl"/>
        </authorList>
    </citation>
    <scope>IDENTIFICATION</scope>
</reference>
<dbReference type="Ensembl" id="ENSCVAT00000017466.1">
    <property type="protein sequence ID" value="ENSCVAP00000010695.1"/>
    <property type="gene ID" value="ENSCVAG00000012880.1"/>
</dbReference>
<dbReference type="Gene3D" id="2.60.40.10">
    <property type="entry name" value="Immunoglobulins"/>
    <property type="match status" value="3"/>
</dbReference>
<keyword evidence="15" id="KW-1185">Reference proteome</keyword>
<name>A0A3Q2FUF5_CYPVA</name>
<keyword evidence="4" id="KW-0732">Signal</keyword>
<dbReference type="PROSITE" id="PS50835">
    <property type="entry name" value="IG_LIKE"/>
    <property type="match status" value="1"/>
</dbReference>
<dbReference type="InterPro" id="IPR051713">
    <property type="entry name" value="T-cell_Activation_Regulation"/>
</dbReference>
<dbReference type="InterPro" id="IPR013783">
    <property type="entry name" value="Ig-like_fold"/>
</dbReference>
<keyword evidence="10" id="KW-0393">Immunoglobulin domain</keyword>
<dbReference type="InterPro" id="IPR036179">
    <property type="entry name" value="Ig-like_dom_sf"/>
</dbReference>
<proteinExistence type="predicted"/>
<accession>A0A3Q2FUF5</accession>
<keyword evidence="3 12" id="KW-0812">Transmembrane</keyword>
<evidence type="ECO:0000313" key="15">
    <source>
        <dbReference type="Proteomes" id="UP000265020"/>
    </source>
</evidence>
<evidence type="ECO:0000313" key="14">
    <source>
        <dbReference type="Ensembl" id="ENSCVAP00000010695.1"/>
    </source>
</evidence>
<organism evidence="14 15">
    <name type="scientific">Cyprinodon variegatus</name>
    <name type="common">Sheepshead minnow</name>
    <dbReference type="NCBI Taxonomy" id="28743"/>
    <lineage>
        <taxon>Eukaryota</taxon>
        <taxon>Metazoa</taxon>
        <taxon>Chordata</taxon>
        <taxon>Craniata</taxon>
        <taxon>Vertebrata</taxon>
        <taxon>Euteleostomi</taxon>
        <taxon>Actinopterygii</taxon>
        <taxon>Neopterygii</taxon>
        <taxon>Teleostei</taxon>
        <taxon>Neoteleostei</taxon>
        <taxon>Acanthomorphata</taxon>
        <taxon>Ovalentaria</taxon>
        <taxon>Atherinomorphae</taxon>
        <taxon>Cyprinodontiformes</taxon>
        <taxon>Cyprinodontidae</taxon>
        <taxon>Cyprinodon</taxon>
    </lineage>
</organism>
<evidence type="ECO:0000256" key="10">
    <source>
        <dbReference type="ARBA" id="ARBA00023319"/>
    </source>
</evidence>
<evidence type="ECO:0000259" key="13">
    <source>
        <dbReference type="PROSITE" id="PS50835"/>
    </source>
</evidence>
<keyword evidence="8" id="KW-0675">Receptor</keyword>
<keyword evidence="2" id="KW-1003">Cell membrane</keyword>
<reference evidence="14" key="2">
    <citation type="submission" date="2025-09" db="UniProtKB">
        <authorList>
            <consortium name="Ensembl"/>
        </authorList>
    </citation>
    <scope>IDENTIFICATION</scope>
</reference>
<evidence type="ECO:0000256" key="8">
    <source>
        <dbReference type="ARBA" id="ARBA00023170"/>
    </source>
</evidence>
<dbReference type="Proteomes" id="UP000265020">
    <property type="component" value="Unassembled WGS sequence"/>
</dbReference>
<dbReference type="GO" id="GO:0042130">
    <property type="term" value="P:negative regulation of T cell proliferation"/>
    <property type="evidence" value="ECO:0007669"/>
    <property type="project" value="TreeGrafter"/>
</dbReference>
<dbReference type="GO" id="GO:0071222">
    <property type="term" value="P:cellular response to lipopolysaccharide"/>
    <property type="evidence" value="ECO:0007669"/>
    <property type="project" value="TreeGrafter"/>
</dbReference>
<feature type="transmembrane region" description="Helical" evidence="12">
    <location>
        <begin position="263"/>
        <end position="284"/>
    </location>
</feature>
<dbReference type="PANTHER" id="PTHR25466">
    <property type="entry name" value="T-LYMPHOCYTE ACTIVATION ANTIGEN"/>
    <property type="match status" value="1"/>
</dbReference>
<dbReference type="GeneTree" id="ENSGT00940000163670"/>
<dbReference type="SUPFAM" id="SSF48726">
    <property type="entry name" value="Immunoglobulin"/>
    <property type="match status" value="3"/>
</dbReference>
<dbReference type="GO" id="GO:0006955">
    <property type="term" value="P:immune response"/>
    <property type="evidence" value="ECO:0007669"/>
    <property type="project" value="TreeGrafter"/>
</dbReference>
<dbReference type="GO" id="GO:0042102">
    <property type="term" value="P:positive regulation of T cell proliferation"/>
    <property type="evidence" value="ECO:0007669"/>
    <property type="project" value="TreeGrafter"/>
</dbReference>